<dbReference type="EMBL" id="UYRU01057285">
    <property type="protein sequence ID" value="VDN13764.1"/>
    <property type="molecule type" value="Genomic_DNA"/>
</dbReference>
<dbReference type="GO" id="GO:0006890">
    <property type="term" value="P:retrograde vesicle-mediated transport, Golgi to endoplasmic reticulum"/>
    <property type="evidence" value="ECO:0007669"/>
    <property type="project" value="TreeGrafter"/>
</dbReference>
<dbReference type="InterPro" id="IPR036412">
    <property type="entry name" value="HAD-like_sf"/>
</dbReference>
<dbReference type="GO" id="GO:0005524">
    <property type="term" value="F:ATP binding"/>
    <property type="evidence" value="ECO:0007669"/>
    <property type="project" value="InterPro"/>
</dbReference>
<dbReference type="GO" id="GO:0045332">
    <property type="term" value="P:phospholipid translocation"/>
    <property type="evidence" value="ECO:0007669"/>
    <property type="project" value="TreeGrafter"/>
</dbReference>
<comment type="subcellular location">
    <subcellularLocation>
        <location evidence="1">Membrane</location>
    </subcellularLocation>
</comment>
<evidence type="ECO:0008006" key="7">
    <source>
        <dbReference type="Google" id="ProtNLM"/>
    </source>
</evidence>
<dbReference type="SUPFAM" id="SSF56784">
    <property type="entry name" value="HAD-like"/>
    <property type="match status" value="1"/>
</dbReference>
<dbReference type="InterPro" id="IPR023214">
    <property type="entry name" value="HAD_sf"/>
</dbReference>
<evidence type="ECO:0000256" key="4">
    <source>
        <dbReference type="ARBA" id="ARBA00023136"/>
    </source>
</evidence>
<dbReference type="InterPro" id="IPR001757">
    <property type="entry name" value="P_typ_ATPase"/>
</dbReference>
<keyword evidence="6" id="KW-1185">Reference proteome</keyword>
<keyword evidence="2" id="KW-0812">Transmembrane</keyword>
<dbReference type="GO" id="GO:0005802">
    <property type="term" value="C:trans-Golgi network"/>
    <property type="evidence" value="ECO:0007669"/>
    <property type="project" value="TreeGrafter"/>
</dbReference>
<dbReference type="GO" id="GO:0016887">
    <property type="term" value="F:ATP hydrolysis activity"/>
    <property type="evidence" value="ECO:0007669"/>
    <property type="project" value="InterPro"/>
</dbReference>
<organism evidence="5 6">
    <name type="scientific">Dibothriocephalus latus</name>
    <name type="common">Fish tapeworm</name>
    <name type="synonym">Diphyllobothrium latum</name>
    <dbReference type="NCBI Taxonomy" id="60516"/>
    <lineage>
        <taxon>Eukaryota</taxon>
        <taxon>Metazoa</taxon>
        <taxon>Spiralia</taxon>
        <taxon>Lophotrochozoa</taxon>
        <taxon>Platyhelminthes</taxon>
        <taxon>Cestoda</taxon>
        <taxon>Eucestoda</taxon>
        <taxon>Diphyllobothriidea</taxon>
        <taxon>Diphyllobothriidae</taxon>
        <taxon>Dibothriocephalus</taxon>
    </lineage>
</organism>
<keyword evidence="4" id="KW-0472">Membrane</keyword>
<dbReference type="Gene3D" id="3.40.1110.10">
    <property type="entry name" value="Calcium-transporting ATPase, cytoplasmic domain N"/>
    <property type="match status" value="1"/>
</dbReference>
<dbReference type="Proteomes" id="UP000281553">
    <property type="component" value="Unassembled WGS sequence"/>
</dbReference>
<dbReference type="OrthoDB" id="377733at2759"/>
<gene>
    <name evidence="5" type="ORF">DILT_LOCUS9595</name>
</gene>
<dbReference type="GO" id="GO:0005768">
    <property type="term" value="C:endosome"/>
    <property type="evidence" value="ECO:0007669"/>
    <property type="project" value="TreeGrafter"/>
</dbReference>
<dbReference type="PRINTS" id="PR00119">
    <property type="entry name" value="CATATPASE"/>
</dbReference>
<dbReference type="NCBIfam" id="TIGR01494">
    <property type="entry name" value="ATPase_P-type"/>
    <property type="match status" value="1"/>
</dbReference>
<dbReference type="PANTHER" id="PTHR24092:SF5">
    <property type="entry name" value="PHOSPHOLIPID-TRANSPORTING ATPASE"/>
    <property type="match status" value="1"/>
</dbReference>
<reference evidence="5 6" key="1">
    <citation type="submission" date="2018-11" db="EMBL/GenBank/DDBJ databases">
        <authorList>
            <consortium name="Pathogen Informatics"/>
        </authorList>
    </citation>
    <scope>NUCLEOTIDE SEQUENCE [LARGE SCALE GENOMIC DNA]</scope>
</reference>
<keyword evidence="3" id="KW-1133">Transmembrane helix</keyword>
<dbReference type="GO" id="GO:0140326">
    <property type="term" value="F:ATPase-coupled intramembrane lipid transporter activity"/>
    <property type="evidence" value="ECO:0007669"/>
    <property type="project" value="TreeGrafter"/>
</dbReference>
<dbReference type="InterPro" id="IPR023299">
    <property type="entry name" value="ATPase_P-typ_cyto_dom_N"/>
</dbReference>
<dbReference type="InterPro" id="IPR018303">
    <property type="entry name" value="ATPase_P-typ_P_site"/>
</dbReference>
<dbReference type="SUPFAM" id="SSF81660">
    <property type="entry name" value="Metal cation-transporting ATPase, ATP-binding domain N"/>
    <property type="match status" value="1"/>
</dbReference>
<evidence type="ECO:0000313" key="6">
    <source>
        <dbReference type="Proteomes" id="UP000281553"/>
    </source>
</evidence>
<accession>A0A3P7LAM8</accession>
<dbReference type="GO" id="GO:0006897">
    <property type="term" value="P:endocytosis"/>
    <property type="evidence" value="ECO:0007669"/>
    <property type="project" value="TreeGrafter"/>
</dbReference>
<name>A0A3P7LAM8_DIBLA</name>
<dbReference type="Pfam" id="PF13246">
    <property type="entry name" value="Cation_ATPase"/>
    <property type="match status" value="1"/>
</dbReference>
<proteinExistence type="predicted"/>
<evidence type="ECO:0000313" key="5">
    <source>
        <dbReference type="EMBL" id="VDN13764.1"/>
    </source>
</evidence>
<sequence length="382" mass="42375">MDMAKIVYSLMISRDKDLPGCVVRSTTIPEELGRVTFFLTDKTGTLTQNEMVFKKLHLGNVAFAPDSMDDLTEALKRYFEKPPDFDDIGTKQLRKSGDERLAEAVLAIAVCHNVTPMNEGTEQSTAVNAEKIVTSSPDEVALVSWTASVGVTLIFRNQQTMALRLPSGKVQTFDILQMFPFSSDLKRMGIIVRDQTTKAIHFYVKGADTVMAGLVSYTPWMEDEAGNLAREGLRTLVVARRILTEEQYADFSSRYHQATMSVADRAAKVQAAVATIEVDLELLCLTGVEDRLQEGVRPALETLRNAGIKVWMLTGDKLETAECIAKSSRLVPHGQPLHIFQSVTGRSEAHLELNAFRRRCHLPLVITGTSLDVSFSFLFLPS</sequence>
<dbReference type="PROSITE" id="PS00154">
    <property type="entry name" value="ATPASE_E1_E2"/>
    <property type="match status" value="1"/>
</dbReference>
<evidence type="ECO:0000256" key="2">
    <source>
        <dbReference type="ARBA" id="ARBA00022692"/>
    </source>
</evidence>
<dbReference type="Gene3D" id="3.40.50.1000">
    <property type="entry name" value="HAD superfamily/HAD-like"/>
    <property type="match status" value="1"/>
</dbReference>
<dbReference type="GO" id="GO:0005886">
    <property type="term" value="C:plasma membrane"/>
    <property type="evidence" value="ECO:0007669"/>
    <property type="project" value="TreeGrafter"/>
</dbReference>
<protein>
    <recommendedName>
        <fullName evidence="7">P-type phospholipid transporter</fullName>
    </recommendedName>
</protein>
<dbReference type="AlphaFoldDB" id="A0A3P7LAM8"/>
<evidence type="ECO:0000256" key="1">
    <source>
        <dbReference type="ARBA" id="ARBA00004370"/>
    </source>
</evidence>
<evidence type="ECO:0000256" key="3">
    <source>
        <dbReference type="ARBA" id="ARBA00022989"/>
    </source>
</evidence>
<dbReference type="PANTHER" id="PTHR24092">
    <property type="entry name" value="PROBABLE PHOSPHOLIPID-TRANSPORTING ATPASE"/>
    <property type="match status" value="1"/>
</dbReference>